<evidence type="ECO:0000256" key="4">
    <source>
        <dbReference type="ARBA" id="ARBA00022741"/>
    </source>
</evidence>
<feature type="domain" description="Pyridoxamine kinase/Phosphomethylpyrimidine kinase" evidence="7">
    <location>
        <begin position="12"/>
        <end position="266"/>
    </location>
</feature>
<dbReference type="InterPro" id="IPR029056">
    <property type="entry name" value="Ribokinase-like"/>
</dbReference>
<dbReference type="InterPro" id="IPR013749">
    <property type="entry name" value="PM/HMP-P_kinase-1"/>
</dbReference>
<dbReference type="GO" id="GO:0008902">
    <property type="term" value="F:hydroxymethylpyrimidine kinase activity"/>
    <property type="evidence" value="ECO:0007669"/>
    <property type="project" value="UniProtKB-EC"/>
</dbReference>
<dbReference type="Pfam" id="PF08543">
    <property type="entry name" value="Phos_pyr_kin"/>
    <property type="match status" value="1"/>
</dbReference>
<dbReference type="GO" id="GO:0009228">
    <property type="term" value="P:thiamine biosynthetic process"/>
    <property type="evidence" value="ECO:0007669"/>
    <property type="project" value="InterPro"/>
</dbReference>
<evidence type="ECO:0000256" key="1">
    <source>
        <dbReference type="ARBA" id="ARBA00004948"/>
    </source>
</evidence>
<comment type="pathway">
    <text evidence="1">Cofactor biosynthesis; thiamine diphosphate biosynthesis.</text>
</comment>
<gene>
    <name evidence="8" type="primary">thiD</name>
    <name evidence="8" type="ORF">LOX96_05275</name>
</gene>
<evidence type="ECO:0000259" key="7">
    <source>
        <dbReference type="Pfam" id="PF08543"/>
    </source>
</evidence>
<dbReference type="NCBIfam" id="TIGR00097">
    <property type="entry name" value="HMP-P_kinase"/>
    <property type="match status" value="1"/>
</dbReference>
<dbReference type="RefSeq" id="WP_250421001.1">
    <property type="nucleotide sequence ID" value="NZ_JAJKBJ010000004.1"/>
</dbReference>
<dbReference type="PANTHER" id="PTHR20858">
    <property type="entry name" value="PHOSPHOMETHYLPYRIMIDINE KINASE"/>
    <property type="match status" value="1"/>
</dbReference>
<keyword evidence="9" id="KW-1185">Reference proteome</keyword>
<keyword evidence="4" id="KW-0547">Nucleotide-binding</keyword>
<keyword evidence="6" id="KW-0067">ATP-binding</keyword>
<dbReference type="EMBL" id="JAJKBJ010000004">
    <property type="protein sequence ID" value="MCL9683494.1"/>
    <property type="molecule type" value="Genomic_DNA"/>
</dbReference>
<dbReference type="AlphaFoldDB" id="A0A9X2I9S1"/>
<evidence type="ECO:0000256" key="5">
    <source>
        <dbReference type="ARBA" id="ARBA00022777"/>
    </source>
</evidence>
<dbReference type="GO" id="GO:0005829">
    <property type="term" value="C:cytosol"/>
    <property type="evidence" value="ECO:0007669"/>
    <property type="project" value="TreeGrafter"/>
</dbReference>
<evidence type="ECO:0000313" key="8">
    <source>
        <dbReference type="EMBL" id="MCL9683494.1"/>
    </source>
</evidence>
<evidence type="ECO:0000256" key="2">
    <source>
        <dbReference type="ARBA" id="ARBA00012135"/>
    </source>
</evidence>
<evidence type="ECO:0000256" key="3">
    <source>
        <dbReference type="ARBA" id="ARBA00022679"/>
    </source>
</evidence>
<dbReference type="GO" id="GO:0008972">
    <property type="term" value="F:phosphomethylpyrimidine kinase activity"/>
    <property type="evidence" value="ECO:0007669"/>
    <property type="project" value="InterPro"/>
</dbReference>
<dbReference type="InterPro" id="IPR004399">
    <property type="entry name" value="HMP/HMP-P_kinase_dom"/>
</dbReference>
<sequence length="286" mass="30828">MSYKVLSIAGFDGSGGAGIQADLKTFSAFGCYGMTVLTALPVQNTCGVRKCYDIPLQAIEDQLNAIFDDIVPDSIKIGMLFNSEIIELVASFLKQRAINRPERSNIPIVLDPVTLAKSGDPLLIPEAVETLIELLMPLATIITPNIPEAHTFTGIDATSEEQMNVVAQKLLDFGPQYVLLKGGHLKTTDSNDLLLGLNGTHHWFKSARIDSKNTHGTGCTLSAAIASCLAQNMNIVQACAMAKNYLFHAICAAKEEHIGQGNGPVHHFYHLWPTLSKIAVAANEGK</sequence>
<keyword evidence="5 8" id="KW-0418">Kinase</keyword>
<keyword evidence="3 8" id="KW-0808">Transferase</keyword>
<comment type="caution">
    <text evidence="8">The sequence shown here is derived from an EMBL/GenBank/DDBJ whole genome shotgun (WGS) entry which is preliminary data.</text>
</comment>
<accession>A0A9X2I9S1</accession>
<evidence type="ECO:0000313" key="9">
    <source>
        <dbReference type="Proteomes" id="UP001139721"/>
    </source>
</evidence>
<dbReference type="GO" id="GO:0005524">
    <property type="term" value="F:ATP binding"/>
    <property type="evidence" value="ECO:0007669"/>
    <property type="project" value="UniProtKB-KW"/>
</dbReference>
<dbReference type="CDD" id="cd01169">
    <property type="entry name" value="HMPP_kinase"/>
    <property type="match status" value="1"/>
</dbReference>
<dbReference type="EC" id="2.7.1.49" evidence="2"/>
<protein>
    <recommendedName>
        <fullName evidence="2">hydroxymethylpyrimidine kinase</fullName>
        <ecNumber evidence="2">2.7.1.49</ecNumber>
    </recommendedName>
</protein>
<dbReference type="PANTHER" id="PTHR20858:SF17">
    <property type="entry name" value="HYDROXYMETHYLPYRIMIDINE_PHOSPHOMETHYLPYRIMIDINE KINASE THI20-RELATED"/>
    <property type="match status" value="1"/>
</dbReference>
<dbReference type="Gene3D" id="3.40.1190.20">
    <property type="match status" value="1"/>
</dbReference>
<proteinExistence type="predicted"/>
<evidence type="ECO:0000256" key="6">
    <source>
        <dbReference type="ARBA" id="ARBA00022840"/>
    </source>
</evidence>
<dbReference type="Proteomes" id="UP001139721">
    <property type="component" value="Unassembled WGS sequence"/>
</dbReference>
<dbReference type="FunFam" id="3.40.1190.20:FF:000003">
    <property type="entry name" value="Phosphomethylpyrimidine kinase ThiD"/>
    <property type="match status" value="1"/>
</dbReference>
<dbReference type="SUPFAM" id="SSF53613">
    <property type="entry name" value="Ribokinase-like"/>
    <property type="match status" value="1"/>
</dbReference>
<organism evidence="8 9">
    <name type="scientific">Legionella maioricensis</name>
    <dbReference type="NCBI Taxonomy" id="2896528"/>
    <lineage>
        <taxon>Bacteria</taxon>
        <taxon>Pseudomonadati</taxon>
        <taxon>Pseudomonadota</taxon>
        <taxon>Gammaproteobacteria</taxon>
        <taxon>Legionellales</taxon>
        <taxon>Legionellaceae</taxon>
        <taxon>Legionella</taxon>
    </lineage>
</organism>
<reference evidence="8" key="1">
    <citation type="submission" date="2021-11" db="EMBL/GenBank/DDBJ databases">
        <title>Legionella maioricencis sp. nov., a new species isolated from hot water samples in Mallorca.</title>
        <authorList>
            <person name="Crespi S."/>
            <person name="Drasar V."/>
            <person name="Salva-Serra F."/>
            <person name="Jaen-Luchoro D."/>
            <person name="Pineiro-Iglesias B."/>
            <person name="Aliaga F."/>
            <person name="Fernandez-Juarez V."/>
            <person name="Coll G."/>
            <person name="Moore E.R.B."/>
            <person name="Bennasar-Figueras A."/>
        </authorList>
    </citation>
    <scope>NUCLEOTIDE SEQUENCE</scope>
    <source>
        <strain evidence="8">HCPI-6</strain>
    </source>
</reference>
<name>A0A9X2I9S1_9GAMM</name>